<keyword evidence="4" id="KW-0443">Lipid metabolism</keyword>
<dbReference type="RefSeq" id="WP_254293687.1">
    <property type="nucleotide sequence ID" value="NZ_JAMLDX010000009.1"/>
</dbReference>
<evidence type="ECO:0000256" key="1">
    <source>
        <dbReference type="ARBA" id="ARBA00006538"/>
    </source>
</evidence>
<dbReference type="EMBL" id="JAMLDX010000009">
    <property type="protein sequence ID" value="MCP3731257.1"/>
    <property type="molecule type" value="Genomic_DNA"/>
</dbReference>
<evidence type="ECO:0000256" key="4">
    <source>
        <dbReference type="ARBA" id="ARBA00023098"/>
    </source>
</evidence>
<organism evidence="11 12">
    <name type="scientific">Sphingomonas tagetis</name>
    <dbReference type="NCBI Taxonomy" id="2949092"/>
    <lineage>
        <taxon>Bacteria</taxon>
        <taxon>Pseudomonadati</taxon>
        <taxon>Pseudomonadota</taxon>
        <taxon>Alphaproteobacteria</taxon>
        <taxon>Sphingomonadales</taxon>
        <taxon>Sphingomonadaceae</taxon>
        <taxon>Sphingomonas</taxon>
    </lineage>
</organism>
<dbReference type="EC" id="3.1.2.20" evidence="5"/>
<gene>
    <name evidence="11" type="ORF">M9978_12550</name>
</gene>
<dbReference type="SUPFAM" id="SSF54637">
    <property type="entry name" value="Thioesterase/thiol ester dehydrase-isomerase"/>
    <property type="match status" value="2"/>
</dbReference>
<evidence type="ECO:0000259" key="9">
    <source>
        <dbReference type="Pfam" id="PF13622"/>
    </source>
</evidence>
<sequence length="299" mass="33636">MRDSDKVEGGPEGQAERIVELERLDTNLYRNRFSAYARNDHLFGGQVLAQALAAASATVDAPPHSLHGYFLRAGSARRPVIFQVERTRDGRSFSTRRVVALQDAQPIFHMECSFHGEEAGFEHQSTMPPGLTDPDQLPTIREAIELYRRQNPDRYARSADERIEMILAFNLIEIRLADPTSLFTPETPATRKLWIRVPSASGIEDPAVHLQLLAYLSDYWLSATVLVPHPIRLGGSDLFMTSLDHAMWFHRPARVDEWLLYDTDSPSASNATGLARGTIYDRSGRLVASVAQEALIRRR</sequence>
<dbReference type="FunFam" id="2.40.160.210:FF:000001">
    <property type="entry name" value="Acyl-CoA thioesterase II"/>
    <property type="match status" value="1"/>
</dbReference>
<comment type="caution">
    <text evidence="11">The sequence shown here is derived from an EMBL/GenBank/DDBJ whole genome shotgun (WGS) entry which is preliminary data.</text>
</comment>
<dbReference type="Gene3D" id="2.40.160.210">
    <property type="entry name" value="Acyl-CoA thioesterase, double hotdog domain"/>
    <property type="match status" value="1"/>
</dbReference>
<dbReference type="InterPro" id="IPR042171">
    <property type="entry name" value="Acyl-CoA_hotdog"/>
</dbReference>
<dbReference type="GO" id="GO:0009062">
    <property type="term" value="P:fatty acid catabolic process"/>
    <property type="evidence" value="ECO:0007669"/>
    <property type="project" value="TreeGrafter"/>
</dbReference>
<dbReference type="InterPro" id="IPR049449">
    <property type="entry name" value="TesB_ACOT8-like_N"/>
</dbReference>
<dbReference type="CDD" id="cd03444">
    <property type="entry name" value="Thioesterase_II_repeat1"/>
    <property type="match status" value="1"/>
</dbReference>
<evidence type="ECO:0000256" key="8">
    <source>
        <dbReference type="ARBA" id="ARBA00079653"/>
    </source>
</evidence>
<reference evidence="11" key="1">
    <citation type="submission" date="2022-05" db="EMBL/GenBank/DDBJ databases">
        <title>Sphingomonas sp. strain MG17 Genome sequencing and assembly.</title>
        <authorList>
            <person name="Kim I."/>
        </authorList>
    </citation>
    <scope>NUCLEOTIDE SEQUENCE</scope>
    <source>
        <strain evidence="11">MG17</strain>
    </source>
</reference>
<dbReference type="AlphaFoldDB" id="A0A9X2HK93"/>
<feature type="domain" description="Acyl-CoA thioesterase-like C-terminal" evidence="10">
    <location>
        <begin position="177"/>
        <end position="296"/>
    </location>
</feature>
<protein>
    <recommendedName>
        <fullName evidence="7">Acyl-CoA thioesterase 2</fullName>
        <ecNumber evidence="5">3.1.2.20</ecNumber>
    </recommendedName>
    <alternativeName>
        <fullName evidence="8">Thioesterase II</fullName>
    </alternativeName>
</protein>
<dbReference type="GO" id="GO:0047617">
    <property type="term" value="F:fatty acyl-CoA hydrolase activity"/>
    <property type="evidence" value="ECO:0007669"/>
    <property type="project" value="UniProtKB-EC"/>
</dbReference>
<dbReference type="InterPro" id="IPR003703">
    <property type="entry name" value="Acyl_CoA_thio"/>
</dbReference>
<feature type="domain" description="Acyl-CoA thioesterase-like N-terminal HotDog" evidence="9">
    <location>
        <begin position="41"/>
        <end position="114"/>
    </location>
</feature>
<comment type="similarity">
    <text evidence="1">Belongs to the C/M/P thioester hydrolase family.</text>
</comment>
<dbReference type="PANTHER" id="PTHR11066">
    <property type="entry name" value="ACYL-COA THIOESTERASE"/>
    <property type="match status" value="1"/>
</dbReference>
<accession>A0A9X2HK93</accession>
<dbReference type="CDD" id="cd03445">
    <property type="entry name" value="Thioesterase_II_repeat2"/>
    <property type="match status" value="1"/>
</dbReference>
<comment type="catalytic activity">
    <reaction evidence="6">
        <text>a fatty acyl-CoA + H2O = a fatty acid + CoA + H(+)</text>
        <dbReference type="Rhea" id="RHEA:16781"/>
        <dbReference type="ChEBI" id="CHEBI:15377"/>
        <dbReference type="ChEBI" id="CHEBI:15378"/>
        <dbReference type="ChEBI" id="CHEBI:28868"/>
        <dbReference type="ChEBI" id="CHEBI:57287"/>
        <dbReference type="ChEBI" id="CHEBI:77636"/>
        <dbReference type="EC" id="3.1.2.20"/>
    </reaction>
    <physiologicalReaction direction="left-to-right" evidence="6">
        <dbReference type="Rhea" id="RHEA:16782"/>
    </physiologicalReaction>
</comment>
<evidence type="ECO:0000256" key="7">
    <source>
        <dbReference type="ARBA" id="ARBA00071120"/>
    </source>
</evidence>
<evidence type="ECO:0000313" key="12">
    <source>
        <dbReference type="Proteomes" id="UP001139451"/>
    </source>
</evidence>
<evidence type="ECO:0000256" key="3">
    <source>
        <dbReference type="ARBA" id="ARBA00022801"/>
    </source>
</evidence>
<dbReference type="Pfam" id="PF20789">
    <property type="entry name" value="4HBT_3C"/>
    <property type="match status" value="1"/>
</dbReference>
<name>A0A9X2HK93_9SPHN</name>
<keyword evidence="3" id="KW-0378">Hydrolase</keyword>
<evidence type="ECO:0000259" key="10">
    <source>
        <dbReference type="Pfam" id="PF20789"/>
    </source>
</evidence>
<dbReference type="PANTHER" id="PTHR11066:SF34">
    <property type="entry name" value="ACYL-COENZYME A THIOESTERASE 8"/>
    <property type="match status" value="1"/>
</dbReference>
<evidence type="ECO:0000256" key="6">
    <source>
        <dbReference type="ARBA" id="ARBA00050943"/>
    </source>
</evidence>
<comment type="subunit">
    <text evidence="2">Homotetramer.</text>
</comment>
<proteinExistence type="inferred from homology"/>
<keyword evidence="12" id="KW-1185">Reference proteome</keyword>
<evidence type="ECO:0000313" key="11">
    <source>
        <dbReference type="EMBL" id="MCP3731257.1"/>
    </source>
</evidence>
<dbReference type="InterPro" id="IPR049450">
    <property type="entry name" value="ACOT8-like_C"/>
</dbReference>
<evidence type="ECO:0000256" key="2">
    <source>
        <dbReference type="ARBA" id="ARBA00011881"/>
    </source>
</evidence>
<dbReference type="InterPro" id="IPR029069">
    <property type="entry name" value="HotDog_dom_sf"/>
</dbReference>
<dbReference type="Pfam" id="PF13622">
    <property type="entry name" value="4HBT_3"/>
    <property type="match status" value="1"/>
</dbReference>
<evidence type="ECO:0000256" key="5">
    <source>
        <dbReference type="ARBA" id="ARBA00038894"/>
    </source>
</evidence>
<dbReference type="Proteomes" id="UP001139451">
    <property type="component" value="Unassembled WGS sequence"/>
</dbReference>
<dbReference type="GO" id="GO:0006637">
    <property type="term" value="P:acyl-CoA metabolic process"/>
    <property type="evidence" value="ECO:0007669"/>
    <property type="project" value="InterPro"/>
</dbReference>